<keyword evidence="1" id="KW-1133">Transmembrane helix</keyword>
<keyword evidence="1" id="KW-0472">Membrane</keyword>
<evidence type="ECO:0000313" key="3">
    <source>
        <dbReference type="Proteomes" id="UP000198598"/>
    </source>
</evidence>
<organism evidence="2 3">
    <name type="scientific">Spirosoma endophyticum</name>
    <dbReference type="NCBI Taxonomy" id="662367"/>
    <lineage>
        <taxon>Bacteria</taxon>
        <taxon>Pseudomonadati</taxon>
        <taxon>Bacteroidota</taxon>
        <taxon>Cytophagia</taxon>
        <taxon>Cytophagales</taxon>
        <taxon>Cytophagaceae</taxon>
        <taxon>Spirosoma</taxon>
    </lineage>
</organism>
<dbReference type="AlphaFoldDB" id="A0A1I1HDY9"/>
<dbReference type="STRING" id="662367.SAMN05216167_101676"/>
<dbReference type="RefSeq" id="WP_262507654.1">
    <property type="nucleotide sequence ID" value="NZ_FOLQ01000001.1"/>
</dbReference>
<feature type="transmembrane region" description="Helical" evidence="1">
    <location>
        <begin position="6"/>
        <end position="25"/>
    </location>
</feature>
<keyword evidence="1" id="KW-0812">Transmembrane</keyword>
<keyword evidence="3" id="KW-1185">Reference proteome</keyword>
<accession>A0A1I1HDY9</accession>
<evidence type="ECO:0000256" key="1">
    <source>
        <dbReference type="SAM" id="Phobius"/>
    </source>
</evidence>
<reference evidence="2 3" key="1">
    <citation type="submission" date="2016-10" db="EMBL/GenBank/DDBJ databases">
        <authorList>
            <person name="de Groot N.N."/>
        </authorList>
    </citation>
    <scope>NUCLEOTIDE SEQUENCE [LARGE SCALE GENOMIC DNA]</scope>
    <source>
        <strain evidence="2 3">DSM 26130</strain>
    </source>
</reference>
<name>A0A1I1HDY9_9BACT</name>
<sequence length="43" mass="5018">MITHLIGSFISFILIAVALLVSQAWKIGQMIRKRINIREFLLY</sequence>
<dbReference type="Proteomes" id="UP000198598">
    <property type="component" value="Unassembled WGS sequence"/>
</dbReference>
<evidence type="ECO:0000313" key="2">
    <source>
        <dbReference type="EMBL" id="SFC21832.1"/>
    </source>
</evidence>
<proteinExistence type="predicted"/>
<protein>
    <submittedName>
        <fullName evidence="2">Uncharacterized protein</fullName>
    </submittedName>
</protein>
<dbReference type="EMBL" id="FOLQ01000001">
    <property type="protein sequence ID" value="SFC21832.1"/>
    <property type="molecule type" value="Genomic_DNA"/>
</dbReference>
<gene>
    <name evidence="2" type="ORF">SAMN05216167_101676</name>
</gene>